<dbReference type="PANTHER" id="PTHR15663">
    <property type="entry name" value="COMM DOMAIN-CONTAINING PROTEIN 9"/>
    <property type="match status" value="1"/>
</dbReference>
<gene>
    <name evidence="2" type="primary">100637454</name>
</gene>
<dbReference type="Pfam" id="PF07258">
    <property type="entry name" value="COMM_domain"/>
    <property type="match status" value="1"/>
</dbReference>
<reference evidence="2" key="2">
    <citation type="submission" date="2017-05" db="UniProtKB">
        <authorList>
            <consortium name="EnsemblMetazoa"/>
        </authorList>
    </citation>
    <scope>IDENTIFICATION</scope>
</reference>
<dbReference type="EnsemblMetazoa" id="XM_003385362.3">
    <property type="protein sequence ID" value="XP_003385410.1"/>
    <property type="gene ID" value="LOC100637454"/>
</dbReference>
<accession>A0A1X7V8E2</accession>
<evidence type="ECO:0000313" key="2">
    <source>
        <dbReference type="EnsemblMetazoa" id="Aqu2.1.36054_001"/>
    </source>
</evidence>
<dbReference type="STRING" id="400682.A0A1X7V8E2"/>
<dbReference type="Proteomes" id="UP000007879">
    <property type="component" value="Unassembled WGS sequence"/>
</dbReference>
<organism evidence="2">
    <name type="scientific">Amphimedon queenslandica</name>
    <name type="common">Sponge</name>
    <dbReference type="NCBI Taxonomy" id="400682"/>
    <lineage>
        <taxon>Eukaryota</taxon>
        <taxon>Metazoa</taxon>
        <taxon>Porifera</taxon>
        <taxon>Demospongiae</taxon>
        <taxon>Heteroscleromorpha</taxon>
        <taxon>Haplosclerida</taxon>
        <taxon>Niphatidae</taxon>
        <taxon>Amphimedon</taxon>
    </lineage>
</organism>
<dbReference type="EnsemblMetazoa" id="Aqu2.1.36054_001">
    <property type="protein sequence ID" value="Aqu2.1.36054_001"/>
    <property type="gene ID" value="Aqu2.1.36054"/>
</dbReference>
<dbReference type="InterPro" id="IPR017920">
    <property type="entry name" value="COMM"/>
</dbReference>
<dbReference type="PROSITE" id="PS51269">
    <property type="entry name" value="COMM"/>
    <property type="match status" value="1"/>
</dbReference>
<dbReference type="OMA" id="SHHVLFY"/>
<dbReference type="PANTHER" id="PTHR15663:SF4">
    <property type="entry name" value="COMM DOMAIN-CONTAINING PROTEIN 9"/>
    <property type="match status" value="1"/>
</dbReference>
<dbReference type="KEGG" id="aqu:100637454"/>
<name>A0A1X7V8E2_AMPQE</name>
<dbReference type="InterPro" id="IPR048676">
    <property type="entry name" value="COMMD9_N"/>
</dbReference>
<dbReference type="OrthoDB" id="64318at2759"/>
<dbReference type="AlphaFoldDB" id="A0A1X7V8E2"/>
<feature type="domain" description="COMM" evidence="1">
    <location>
        <begin position="122"/>
        <end position="196"/>
    </location>
</feature>
<evidence type="ECO:0000313" key="3">
    <source>
        <dbReference type="Proteomes" id="UP000007879"/>
    </source>
</evidence>
<reference evidence="3" key="1">
    <citation type="journal article" date="2010" name="Nature">
        <title>The Amphimedon queenslandica genome and the evolution of animal complexity.</title>
        <authorList>
            <person name="Srivastava M."/>
            <person name="Simakov O."/>
            <person name="Chapman J."/>
            <person name="Fahey B."/>
            <person name="Gauthier M.E."/>
            <person name="Mitros T."/>
            <person name="Richards G.S."/>
            <person name="Conaco C."/>
            <person name="Dacre M."/>
            <person name="Hellsten U."/>
            <person name="Larroux C."/>
            <person name="Putnam N.H."/>
            <person name="Stanke M."/>
            <person name="Adamska M."/>
            <person name="Darling A."/>
            <person name="Degnan S.M."/>
            <person name="Oakley T.H."/>
            <person name="Plachetzki D.C."/>
            <person name="Zhai Y."/>
            <person name="Adamski M."/>
            <person name="Calcino A."/>
            <person name="Cummins S.F."/>
            <person name="Goodstein D.M."/>
            <person name="Harris C."/>
            <person name="Jackson D.J."/>
            <person name="Leys S.P."/>
            <person name="Shu S."/>
            <person name="Woodcroft B.J."/>
            <person name="Vervoort M."/>
            <person name="Kosik K.S."/>
            <person name="Manning G."/>
            <person name="Degnan B.M."/>
            <person name="Rokhsar D.S."/>
        </authorList>
    </citation>
    <scope>NUCLEOTIDE SEQUENCE [LARGE SCALE GENOMIC DNA]</scope>
</reference>
<evidence type="ECO:0000259" key="1">
    <source>
        <dbReference type="PROSITE" id="PS51269"/>
    </source>
</evidence>
<dbReference type="Pfam" id="PF20923">
    <property type="entry name" value="COMMD9_HN"/>
    <property type="match status" value="1"/>
</dbReference>
<dbReference type="InterPro" id="IPR037360">
    <property type="entry name" value="COMMD9"/>
</dbReference>
<keyword evidence="3" id="KW-1185">Reference proteome</keyword>
<protein>
    <recommendedName>
        <fullName evidence="1">COMM domain-containing protein</fullName>
    </recommendedName>
</protein>
<sequence>MALSSEELSGLEFLLKAQSKSVVVGILKEGFVYRNDKVPDQVLASVAQSLNIQPSEVITLFQSVTLLVKKALYECVQDQSDASKIFPDDFHNDLRKLLSDIIVKNMSEWRTEASKSQVSLPRLVDFDWRVNIKSASDSVSRMAAPTCLLQMKVQPSPVNSSELPNLESINVEFNKEKLDTMLDGLGKIRDQLSSVAKATT</sequence>
<dbReference type="InParanoid" id="A0A1X7V8E2"/>
<proteinExistence type="predicted"/>
<dbReference type="eggNOG" id="ENOG502RHPY">
    <property type="taxonomic scope" value="Eukaryota"/>
</dbReference>